<reference evidence="4" key="1">
    <citation type="submission" date="2019-02" db="EMBL/GenBank/DDBJ databases">
        <title>Complete genome sequence of Rhodoferax sp. Gr-4.</title>
        <authorList>
            <person name="Jin L."/>
        </authorList>
    </citation>
    <scope>NUCLEOTIDE SEQUENCE [LARGE SCALE GENOMIC DNA]</scope>
    <source>
        <strain evidence="4">Gr-4</strain>
    </source>
</reference>
<evidence type="ECO:0000256" key="1">
    <source>
        <dbReference type="SAM" id="MobiDB-lite"/>
    </source>
</evidence>
<keyword evidence="4" id="KW-1185">Reference proteome</keyword>
<dbReference type="AlphaFoldDB" id="A0A515EUU5"/>
<organism evidence="3 4">
    <name type="scientific">Rhodoferax aquaticus</name>
    <dbReference type="NCBI Taxonomy" id="2527691"/>
    <lineage>
        <taxon>Bacteria</taxon>
        <taxon>Pseudomonadati</taxon>
        <taxon>Pseudomonadota</taxon>
        <taxon>Betaproteobacteria</taxon>
        <taxon>Burkholderiales</taxon>
        <taxon>Comamonadaceae</taxon>
        <taxon>Rhodoferax</taxon>
    </lineage>
</organism>
<dbReference type="Proteomes" id="UP000317365">
    <property type="component" value="Chromosome"/>
</dbReference>
<evidence type="ECO:0000313" key="4">
    <source>
        <dbReference type="Proteomes" id="UP000317365"/>
    </source>
</evidence>
<sequence>MVTTSSGAAEVLHVANKPGLTESGGGHGAKGVDFQRWWSVLRMLELEQSGAEDFLLLFESVQDVTELDSASTPTFAHIYQVKKKDRNEWSFNDLTGTTVPKSSKSKPTPPIKTKVEGSPLGKLHLSLEAFPQLPVDGYFISNAGFDLPLATGGNAATSMPCTLADLAPQHVAQLTDALQLLCGTGAQPPDLHRLKLKKVPLHPDVPNSHVIHVALDFLRNRSPRHAGQAASFAESLVTQVSPLGRHTDVCASFEELVKERGFARSDFVAALGALEATPDYLAYLEDWLKQLQTEGMDFMLATGIRSQAARLYSEKLLATTTPTIQSINEFCDQWIKTSPPGPKLLPFFETGLAALKTKFTGFRDAELMARFALRAIKSCVDPT</sequence>
<reference evidence="4" key="2">
    <citation type="journal article" date="2020" name="Int. J. Syst. Evol. Microbiol.">
        <title>Genomic insights into a novel species Rhodoferax aquaticus sp. nov., isolated from freshwater.</title>
        <authorList>
            <person name="Li T."/>
            <person name="Zhuo Y."/>
            <person name="Jin C.Z."/>
            <person name="Wu X."/>
            <person name="Ko S.R."/>
            <person name="Jin F.J."/>
            <person name="Ahn C.Y."/>
            <person name="Oh H.M."/>
            <person name="Lee H.G."/>
            <person name="Jin L."/>
        </authorList>
    </citation>
    <scope>NUCLEOTIDE SEQUENCE [LARGE SCALE GENOMIC DNA]</scope>
    <source>
        <strain evidence="4">Gr-4</strain>
    </source>
</reference>
<name>A0A515EUU5_9BURK</name>
<dbReference type="Pfam" id="PF14130">
    <property type="entry name" value="Cap4_nuclease"/>
    <property type="match status" value="1"/>
</dbReference>
<feature type="region of interest" description="Disordered" evidence="1">
    <location>
        <begin position="93"/>
        <end position="117"/>
    </location>
</feature>
<dbReference type="GO" id="GO:0004518">
    <property type="term" value="F:nuclease activity"/>
    <property type="evidence" value="ECO:0007669"/>
    <property type="project" value="InterPro"/>
</dbReference>
<evidence type="ECO:0000259" key="2">
    <source>
        <dbReference type="Pfam" id="PF14130"/>
    </source>
</evidence>
<dbReference type="EMBL" id="CP036282">
    <property type="protein sequence ID" value="QDL56441.1"/>
    <property type="molecule type" value="Genomic_DNA"/>
</dbReference>
<evidence type="ECO:0000313" key="3">
    <source>
        <dbReference type="EMBL" id="QDL56441.1"/>
    </source>
</evidence>
<feature type="compositionally biased region" description="Low complexity" evidence="1">
    <location>
        <begin position="95"/>
        <end position="106"/>
    </location>
</feature>
<feature type="domain" description="CD-NTase associated protein 4-like DNA endonuclease" evidence="2">
    <location>
        <begin position="23"/>
        <end position="241"/>
    </location>
</feature>
<dbReference type="KEGG" id="rhg:EXZ61_21035"/>
<dbReference type="InterPro" id="IPR025382">
    <property type="entry name" value="Cap4-like_endonuclease_dom"/>
</dbReference>
<proteinExistence type="predicted"/>
<gene>
    <name evidence="3" type="ORF">EXZ61_21035</name>
</gene>
<protein>
    <submittedName>
        <fullName evidence="3">DUF4297 domain-containing protein</fullName>
    </submittedName>
</protein>
<accession>A0A515EUU5</accession>